<dbReference type="OrthoDB" id="10055976at2759"/>
<reference evidence="1" key="1">
    <citation type="submission" date="2009-08" db="EMBL/GenBank/DDBJ databases">
        <title>Annotation of Salpingoeca rosetta.</title>
        <authorList>
            <consortium name="The Broad Institute Genome Sequencing Platform"/>
            <person name="Russ C."/>
            <person name="Cuomo C."/>
            <person name="Burger G."/>
            <person name="Gray M.W."/>
            <person name="Holland P.W.H."/>
            <person name="King N."/>
            <person name="Lang F.B.F."/>
            <person name="Roger A.J."/>
            <person name="Ruiz-Trillo I."/>
            <person name="Young S.K."/>
            <person name="Zeng Q."/>
            <person name="Gargeya S."/>
            <person name="Alvarado L."/>
            <person name="Berlin A."/>
            <person name="Chapman S.B."/>
            <person name="Chen Z."/>
            <person name="Freedman E."/>
            <person name="Gellesch M."/>
            <person name="Goldberg J."/>
            <person name="Griggs A."/>
            <person name="Gujja S."/>
            <person name="Heilman E."/>
            <person name="Heiman D."/>
            <person name="Howarth C."/>
            <person name="Mehta T."/>
            <person name="Neiman D."/>
            <person name="Pearson M."/>
            <person name="Roberts A."/>
            <person name="Saif S."/>
            <person name="Shea T."/>
            <person name="Shenoy N."/>
            <person name="Sisk P."/>
            <person name="Stolte C."/>
            <person name="Sykes S."/>
            <person name="White J."/>
            <person name="Yandava C."/>
            <person name="Haas B."/>
            <person name="Nusbaum C."/>
            <person name="Birren B."/>
        </authorList>
    </citation>
    <scope>NUCLEOTIDE SEQUENCE [LARGE SCALE GENOMIC DNA]</scope>
    <source>
        <strain evidence="1">ATCC 50818</strain>
    </source>
</reference>
<dbReference type="eggNOG" id="ENOG502S00N">
    <property type="taxonomic scope" value="Eukaryota"/>
</dbReference>
<dbReference type="RefSeq" id="XP_004997621.1">
    <property type="nucleotide sequence ID" value="XM_004997564.1"/>
</dbReference>
<accession>F2TYI9</accession>
<dbReference type="PANTHER" id="PTHR12757:SF1">
    <property type="entry name" value="PROTEIN SALIVARY GLANDS MARRED"/>
    <property type="match status" value="1"/>
</dbReference>
<dbReference type="Pfam" id="PF05527">
    <property type="entry name" value="TNFAIP8"/>
    <property type="match status" value="1"/>
</dbReference>
<evidence type="ECO:0000313" key="2">
    <source>
        <dbReference type="Proteomes" id="UP000007799"/>
    </source>
</evidence>
<dbReference type="InterPro" id="IPR038355">
    <property type="entry name" value="TNFAIP8_sf"/>
</dbReference>
<dbReference type="GO" id="GO:0005737">
    <property type="term" value="C:cytoplasm"/>
    <property type="evidence" value="ECO:0007669"/>
    <property type="project" value="TreeGrafter"/>
</dbReference>
<name>F2TYI9_SALR5</name>
<dbReference type="FunFam" id="1.20.1440.160:FF:000001">
    <property type="entry name" value="Tumor necrosis factor alpha-induced protein 8-like 1"/>
    <property type="match status" value="1"/>
</dbReference>
<dbReference type="AlphaFoldDB" id="F2TYI9"/>
<dbReference type="Proteomes" id="UP000007799">
    <property type="component" value="Unassembled WGS sequence"/>
</dbReference>
<dbReference type="KEGG" id="sre:PTSG_01642"/>
<dbReference type="OMA" id="QRICNGL"/>
<dbReference type="PANTHER" id="PTHR12757">
    <property type="entry name" value="TUMOR NECROSIS FACTOR INDUCED PROTEIN"/>
    <property type="match status" value="1"/>
</dbReference>
<sequence length="196" mass="22400">MSSDEEIEDVPEKAPSKSIALRMQKKMLGMTVKSKERVKGYIDETTSELLDHMYDFAKADTGDEKVAKKVIKDMIKILVKLGLLLSKNQFSGKELALLEEFRKKTKHGALTLVSYHEVAFTFDQEYLSGVMKESRDLLQQVIARHLTDKSKGRVDNVFSFYGDGDRLARFYNDPKHEELRGAMMTCLSKVLEENLL</sequence>
<dbReference type="Gene3D" id="1.20.1440.160">
    <property type="entry name" value="Tumor necrosis factor alpha-induced protein 8-like"/>
    <property type="match status" value="1"/>
</dbReference>
<dbReference type="InterPro" id="IPR008477">
    <property type="entry name" value="TNFAIP8-like"/>
</dbReference>
<dbReference type="GO" id="GO:0042981">
    <property type="term" value="P:regulation of apoptotic process"/>
    <property type="evidence" value="ECO:0007669"/>
    <property type="project" value="InterPro"/>
</dbReference>
<keyword evidence="2" id="KW-1185">Reference proteome</keyword>
<gene>
    <name evidence="1" type="ORF">PTSG_01642</name>
</gene>
<proteinExistence type="predicted"/>
<organism evidence="2">
    <name type="scientific">Salpingoeca rosetta (strain ATCC 50818 / BSB-021)</name>
    <dbReference type="NCBI Taxonomy" id="946362"/>
    <lineage>
        <taxon>Eukaryota</taxon>
        <taxon>Choanoflagellata</taxon>
        <taxon>Craspedida</taxon>
        <taxon>Salpingoecidae</taxon>
        <taxon>Salpingoeca</taxon>
    </lineage>
</organism>
<dbReference type="FunCoup" id="F2TYI9">
    <property type="interactions" value="716"/>
</dbReference>
<dbReference type="EMBL" id="GL832957">
    <property type="protein sequence ID" value="EGD78663.1"/>
    <property type="molecule type" value="Genomic_DNA"/>
</dbReference>
<dbReference type="GeneID" id="16078217"/>
<evidence type="ECO:0000313" key="1">
    <source>
        <dbReference type="EMBL" id="EGD78663.1"/>
    </source>
</evidence>
<protein>
    <submittedName>
        <fullName evidence="1">Uncharacterized protein</fullName>
    </submittedName>
</protein>
<dbReference type="InParanoid" id="F2TYI9"/>